<dbReference type="InterPro" id="IPR003439">
    <property type="entry name" value="ABC_transporter-like_ATP-bd"/>
</dbReference>
<dbReference type="PROSITE" id="PS50822">
    <property type="entry name" value="PIWI"/>
    <property type="match status" value="1"/>
</dbReference>
<dbReference type="Gene3D" id="1.20.1560.10">
    <property type="entry name" value="ABC transporter type 1, transmembrane domain"/>
    <property type="match status" value="1"/>
</dbReference>
<dbReference type="InterPro" id="IPR039421">
    <property type="entry name" value="Type_1_exporter"/>
</dbReference>
<feature type="transmembrane region" description="Helical" evidence="14">
    <location>
        <begin position="1289"/>
        <end position="1311"/>
    </location>
</feature>
<evidence type="ECO:0000256" key="5">
    <source>
        <dbReference type="ARBA" id="ARBA00022741"/>
    </source>
</evidence>
<sequence length="1641" mass="181749">MLEPLRQPRSTTRNTPLTLPSFAAAVADEEVTRLEDQYSQSLNHEQLPTATTAAITPAITPERGTGPEDATAQESTDENSPNIGRLSLDNDPSLFPPRPSFVKAAGDGPLLLANYFKILLEGNTLYKYTVTISPVEQNEKQPKGRKLKAITANTAEILHRAEEYASDFDLHMVFGTPLMLGPSAAIKVTIPNHKGKGSTDYNVTFSKRYDANVGELLVFLKTMQNVVDTSESYTRFSAVLDTLSIVVGHHSRLDDNIFSLPRGQFFDTSASGETHNLFRSNDTIKSALCAIRGYIMSVRPATGGLLLNVNLTYNAFLRPVTVGTLIKDQRLNVMGRNPNISQHDKDRLKVLHYQLLNAKVLYKVPGQEPVQKTIHALTIDHGTDAQDCVQYQFKEPFLGPGQIKFSQTGPQDQDTSVTYRTVQFHYRTKFHRQVDPSLPVINVGHPGRPMFIDADLCEILPGHPFSGELSNSEVEVLKDIACRVPQENVSSILEQGRNVLNLDVNCCLPALGLSIDRNLVAVNSHLFRPPTVIYNRSAPAKQSQSSWGMKGCRVYAPGTAVKLTYVYFQLSDHKPNVIGIKQAMPQLIKNAAQMGIPVPRPQSVNGILISDDTMDLKKINTIVKEQHTKKNIQEFCIVVLPDGSKRVNDVYERMKRLGDVELGFHTVCVHESTLLKRNSSTFANIGLKINLKAGGINHYLSEEIELIKESKTMIVSYDVVHPPNMPRKRKQAKKNAAQDENMPPSLIGMVASVDKYLAQWPATSWPQTGRVEILEDAAALQDAIGSRLKIWYEKNKNLPENIIIYRDGVSESQFAGVVGQEYRQIRQRCDKIYDERHLVRARITFAVAVKSHQTRLYTAPKPNGAVSNPRHGTAVDRGITVACQWNFLLQAHTALQGTAIPAHYTILVDEIFKASYGERASEVFQKMTHDMCYLFNRATTAVKICPAPNYADLIWKELQVTEGNVPPSRVSATSQRLLFGRYASNNAPANEPREDGQKSVAEAVKKPAAASKDPLAQVDKSAQEQRKADWAIMKEMAHYLWPKDSLDTKLRVGLAVVLLVGAKVLNVQVPFYFKSIVDSMNIDVGAMGGNAAMIAGSMIVAYGATRIGATLFQELRNAVFASVAQKAIRRVAANVFDHLLRLDLNFHLTKQTGGLTRAIDRGTKGISFLLTSMVFHILPTALEITMVCGILTYQYGAQFAAITALTMTAYTAFTIWTTAWRTKFRRQANAADNKASTIAVDSLINYEAVKYFNNEKFEVARYDKALLGYEKSSIQVATSLAFLNSGQNIIFSSALTAMMYLAANGVAAGSLTVGDLVMVNQLVFQLSVPLNFLGSVYRELRQSLLDMETLFNLQKVNVSIKELPDAKPLQLNKGGQIRFENVSFGYNKERPILKNLNLTIPAGKKVAIVGPSGCGKSTLLRLLFRFYDVDSGRILIDDQEVKSVSLESLRTSIGVVPQDTPLFNDTVGHNIKYGNMAADESEVIAAAKRARIHDIIASWPEGYDTKVGERGMMISGGEKQRLAVSRLLLKDPPLLFFDEATSALDTHTEQALMQNINSILKEKARTSVFVAHRLRTIYDSDLIIVLREGSVAEMGTHEELINRGGLYSELWSAQETLFTTDGVKEIVADEKVVDDKVDTPR</sequence>
<dbReference type="InterPro" id="IPR012337">
    <property type="entry name" value="RNaseH-like_sf"/>
</dbReference>
<evidence type="ECO:0000256" key="10">
    <source>
        <dbReference type="ARBA" id="ARBA00024363"/>
    </source>
</evidence>
<keyword evidence="4 14" id="KW-0812">Transmembrane</keyword>
<dbReference type="Gene3D" id="2.170.260.10">
    <property type="entry name" value="paz domain"/>
    <property type="match status" value="1"/>
</dbReference>
<evidence type="ECO:0000256" key="3">
    <source>
        <dbReference type="ARBA" id="ARBA00022448"/>
    </source>
</evidence>
<dbReference type="Proteomes" id="UP001408356">
    <property type="component" value="Unassembled WGS sequence"/>
</dbReference>
<comment type="similarity">
    <text evidence="10">Belongs to the ABC transporter superfamily. ABCB family. Heavy Metal importer (TC 3.A.1.210) subfamily.</text>
</comment>
<evidence type="ECO:0000256" key="12">
    <source>
        <dbReference type="ARBA" id="ARBA00040792"/>
    </source>
</evidence>
<dbReference type="SMART" id="SM00382">
    <property type="entry name" value="AAA"/>
    <property type="match status" value="1"/>
</dbReference>
<evidence type="ECO:0000256" key="4">
    <source>
        <dbReference type="ARBA" id="ARBA00022692"/>
    </source>
</evidence>
<dbReference type="EMBL" id="JARVKF010000090">
    <property type="protein sequence ID" value="KAK9423144.1"/>
    <property type="molecule type" value="Genomic_DNA"/>
</dbReference>
<evidence type="ECO:0000313" key="18">
    <source>
        <dbReference type="EMBL" id="KAK9423144.1"/>
    </source>
</evidence>
<dbReference type="InterPro" id="IPR036085">
    <property type="entry name" value="PAZ_dom_sf"/>
</dbReference>
<feature type="transmembrane region" description="Helical" evidence="14">
    <location>
        <begin position="1166"/>
        <end position="1193"/>
    </location>
</feature>
<organism evidence="18 19">
    <name type="scientific">Seiridium unicorne</name>
    <dbReference type="NCBI Taxonomy" id="138068"/>
    <lineage>
        <taxon>Eukaryota</taxon>
        <taxon>Fungi</taxon>
        <taxon>Dikarya</taxon>
        <taxon>Ascomycota</taxon>
        <taxon>Pezizomycotina</taxon>
        <taxon>Sordariomycetes</taxon>
        <taxon>Xylariomycetidae</taxon>
        <taxon>Amphisphaeriales</taxon>
        <taxon>Sporocadaceae</taxon>
        <taxon>Seiridium</taxon>
    </lineage>
</organism>
<keyword evidence="8 14" id="KW-1133">Transmembrane helix</keyword>
<dbReference type="CDD" id="cd03253">
    <property type="entry name" value="ABCC_ATM1_transporter"/>
    <property type="match status" value="1"/>
</dbReference>
<dbReference type="PANTHER" id="PTHR24221:SF402">
    <property type="entry name" value="IRON-SULFUR CLUSTERS TRANSPORTER ABCB7, MITOCHONDRIAL"/>
    <property type="match status" value="1"/>
</dbReference>
<evidence type="ECO:0000256" key="11">
    <source>
        <dbReference type="ARBA" id="ARBA00039906"/>
    </source>
</evidence>
<accession>A0ABR2V8H8</accession>
<keyword evidence="5" id="KW-0547">Nucleotide-binding</keyword>
<dbReference type="InterPro" id="IPR011527">
    <property type="entry name" value="ABC1_TM_dom"/>
</dbReference>
<feature type="transmembrane region" description="Helical" evidence="14">
    <location>
        <begin position="1199"/>
        <end position="1219"/>
    </location>
</feature>
<feature type="region of interest" description="Disordered" evidence="13">
    <location>
        <begin position="58"/>
        <end position="87"/>
    </location>
</feature>
<dbReference type="InterPro" id="IPR036397">
    <property type="entry name" value="RNaseH_sf"/>
</dbReference>
<dbReference type="SUPFAM" id="SSF53098">
    <property type="entry name" value="Ribonuclease H-like"/>
    <property type="match status" value="1"/>
</dbReference>
<comment type="caution">
    <text evidence="18">The sequence shown here is derived from an EMBL/GenBank/DDBJ whole genome shotgun (WGS) entry which is preliminary data.</text>
</comment>
<dbReference type="PROSITE" id="PS50893">
    <property type="entry name" value="ABC_TRANSPORTER_2"/>
    <property type="match status" value="1"/>
</dbReference>
<keyword evidence="9 14" id="KW-0472">Membrane</keyword>
<dbReference type="Gene3D" id="3.40.50.300">
    <property type="entry name" value="P-loop containing nucleotide triphosphate hydrolases"/>
    <property type="match status" value="1"/>
</dbReference>
<dbReference type="Pfam" id="PF00005">
    <property type="entry name" value="ABC_tran"/>
    <property type="match status" value="1"/>
</dbReference>
<keyword evidence="7" id="KW-1278">Translocase</keyword>
<evidence type="ECO:0000256" key="8">
    <source>
        <dbReference type="ARBA" id="ARBA00022989"/>
    </source>
</evidence>
<feature type="compositionally biased region" description="Polar residues" evidence="13">
    <location>
        <begin position="8"/>
        <end position="18"/>
    </location>
</feature>
<feature type="region of interest" description="Disordered" evidence="13">
    <location>
        <begin position="985"/>
        <end position="1020"/>
    </location>
</feature>
<feature type="compositionally biased region" description="Polar residues" evidence="13">
    <location>
        <begin position="72"/>
        <end position="82"/>
    </location>
</feature>
<dbReference type="PROSITE" id="PS50929">
    <property type="entry name" value="ABC_TM1F"/>
    <property type="match status" value="1"/>
</dbReference>
<feature type="region of interest" description="Disordered" evidence="13">
    <location>
        <begin position="1"/>
        <end position="21"/>
    </location>
</feature>
<evidence type="ECO:0000256" key="2">
    <source>
        <dbReference type="ARBA" id="ARBA00011738"/>
    </source>
</evidence>
<feature type="domain" description="Piwi" evidence="15">
    <location>
        <begin position="635"/>
        <end position="954"/>
    </location>
</feature>
<gene>
    <name evidence="18" type="ORF">SUNI508_04438</name>
</gene>
<dbReference type="InterPro" id="IPR003593">
    <property type="entry name" value="AAA+_ATPase"/>
</dbReference>
<dbReference type="PANTHER" id="PTHR24221">
    <property type="entry name" value="ATP-BINDING CASSETTE SUB-FAMILY B"/>
    <property type="match status" value="1"/>
</dbReference>
<evidence type="ECO:0000259" key="17">
    <source>
        <dbReference type="PROSITE" id="PS50929"/>
    </source>
</evidence>
<evidence type="ECO:0000256" key="9">
    <source>
        <dbReference type="ARBA" id="ARBA00023136"/>
    </source>
</evidence>
<dbReference type="SUPFAM" id="SSF90123">
    <property type="entry name" value="ABC transporter transmembrane region"/>
    <property type="match status" value="1"/>
</dbReference>
<dbReference type="CDD" id="cd18582">
    <property type="entry name" value="ABC_6TM_ATM1_ABCB7"/>
    <property type="match status" value="1"/>
</dbReference>
<dbReference type="Pfam" id="PF02171">
    <property type="entry name" value="Piwi"/>
    <property type="match status" value="1"/>
</dbReference>
<proteinExistence type="inferred from homology"/>
<comment type="subunit">
    <text evidence="2">Homodimer.</text>
</comment>
<feature type="domain" description="ABC transmembrane type-1" evidence="17">
    <location>
        <begin position="1054"/>
        <end position="1342"/>
    </location>
</feature>
<name>A0ABR2V8H8_9PEZI</name>
<dbReference type="InterPro" id="IPR003165">
    <property type="entry name" value="Piwi"/>
</dbReference>
<evidence type="ECO:0000256" key="14">
    <source>
        <dbReference type="SAM" id="Phobius"/>
    </source>
</evidence>
<dbReference type="Gene3D" id="3.30.420.10">
    <property type="entry name" value="Ribonuclease H-like superfamily/Ribonuclease H"/>
    <property type="match status" value="1"/>
</dbReference>
<feature type="domain" description="ABC transporter" evidence="16">
    <location>
        <begin position="1377"/>
        <end position="1613"/>
    </location>
</feature>
<evidence type="ECO:0000256" key="13">
    <source>
        <dbReference type="SAM" id="MobiDB-lite"/>
    </source>
</evidence>
<dbReference type="SUPFAM" id="SSF52540">
    <property type="entry name" value="P-loop containing nucleoside triphosphate hydrolases"/>
    <property type="match status" value="1"/>
</dbReference>
<dbReference type="Gene3D" id="3.40.50.2300">
    <property type="match status" value="1"/>
</dbReference>
<keyword evidence="6" id="KW-0067">ATP-binding</keyword>
<comment type="subcellular location">
    <subcellularLocation>
        <location evidence="1">Mitochondrion membrane</location>
        <topology evidence="1">Multi-pass membrane protein</topology>
    </subcellularLocation>
</comment>
<dbReference type="SMART" id="SM00950">
    <property type="entry name" value="Piwi"/>
    <property type="match status" value="1"/>
</dbReference>
<evidence type="ECO:0000259" key="15">
    <source>
        <dbReference type="PROSITE" id="PS50822"/>
    </source>
</evidence>
<keyword evidence="3" id="KW-0813">Transport</keyword>
<dbReference type="InterPro" id="IPR027417">
    <property type="entry name" value="P-loop_NTPase"/>
</dbReference>
<evidence type="ECO:0000256" key="7">
    <source>
        <dbReference type="ARBA" id="ARBA00022967"/>
    </source>
</evidence>
<dbReference type="InterPro" id="IPR017871">
    <property type="entry name" value="ABC_transporter-like_CS"/>
</dbReference>
<dbReference type="InterPro" id="IPR014811">
    <property type="entry name" value="ArgoL1"/>
</dbReference>
<keyword evidence="19" id="KW-1185">Reference proteome</keyword>
<evidence type="ECO:0000313" key="19">
    <source>
        <dbReference type="Proteomes" id="UP001408356"/>
    </source>
</evidence>
<dbReference type="Pfam" id="PF00664">
    <property type="entry name" value="ABC_membrane"/>
    <property type="match status" value="1"/>
</dbReference>
<dbReference type="SMART" id="SM01163">
    <property type="entry name" value="DUF1785"/>
    <property type="match status" value="1"/>
</dbReference>
<dbReference type="PROSITE" id="PS00211">
    <property type="entry name" value="ABC_TRANSPORTER_1"/>
    <property type="match status" value="1"/>
</dbReference>
<evidence type="ECO:0000256" key="1">
    <source>
        <dbReference type="ARBA" id="ARBA00004225"/>
    </source>
</evidence>
<evidence type="ECO:0000256" key="6">
    <source>
        <dbReference type="ARBA" id="ARBA00022840"/>
    </source>
</evidence>
<dbReference type="InterPro" id="IPR036640">
    <property type="entry name" value="ABC1_TM_sf"/>
</dbReference>
<dbReference type="Pfam" id="PF08699">
    <property type="entry name" value="ArgoL1"/>
    <property type="match status" value="1"/>
</dbReference>
<dbReference type="SUPFAM" id="SSF101690">
    <property type="entry name" value="PAZ domain"/>
    <property type="match status" value="1"/>
</dbReference>
<evidence type="ECO:0000259" key="16">
    <source>
        <dbReference type="PROSITE" id="PS50893"/>
    </source>
</evidence>
<reference evidence="18 19" key="1">
    <citation type="journal article" date="2024" name="J. Plant Pathol.">
        <title>Sequence and assembly of the genome of Seiridium unicorne, isolate CBS 538.82, causal agent of cypress canker disease.</title>
        <authorList>
            <person name="Scali E."/>
            <person name="Rocca G.D."/>
            <person name="Danti R."/>
            <person name="Garbelotto M."/>
            <person name="Barberini S."/>
            <person name="Baroncelli R."/>
            <person name="Emiliani G."/>
        </authorList>
    </citation>
    <scope>NUCLEOTIDE SEQUENCE [LARGE SCALE GENOMIC DNA]</scope>
    <source>
        <strain evidence="18 19">BM-138-508</strain>
    </source>
</reference>
<protein>
    <recommendedName>
        <fullName evidence="11">Iron-sulfur clusters transporter ATM1, mitochondrial</fullName>
    </recommendedName>
    <alternativeName>
        <fullName evidence="12">Iron-sulfur clusters transporter atm1, mitochondrial</fullName>
    </alternativeName>
</protein>